<proteinExistence type="predicted"/>
<evidence type="ECO:0000313" key="4">
    <source>
        <dbReference type="Proteomes" id="UP001165489"/>
    </source>
</evidence>
<name>A0ABS9UY37_9BACT</name>
<keyword evidence="1" id="KW-0479">Metal-binding</keyword>
<keyword evidence="2" id="KW-0862">Zinc</keyword>
<gene>
    <name evidence="3" type="ORF">MM239_06755</name>
</gene>
<dbReference type="Gene3D" id="2.60.120.10">
    <property type="entry name" value="Jelly Rolls"/>
    <property type="match status" value="1"/>
</dbReference>
<keyword evidence="4" id="KW-1185">Reference proteome</keyword>
<dbReference type="Proteomes" id="UP001165489">
    <property type="component" value="Unassembled WGS sequence"/>
</dbReference>
<dbReference type="InterPro" id="IPR014710">
    <property type="entry name" value="RmlC-like_jellyroll"/>
</dbReference>
<dbReference type="PANTHER" id="PTHR42742">
    <property type="entry name" value="TRANSCRIPTIONAL REPRESSOR MPRA"/>
    <property type="match status" value="1"/>
</dbReference>
<dbReference type="CDD" id="cd07010">
    <property type="entry name" value="cupin_PMI_type_I_N_bac"/>
    <property type="match status" value="1"/>
</dbReference>
<reference evidence="3" key="1">
    <citation type="submission" date="2022-03" db="EMBL/GenBank/DDBJ databases">
        <title>De novo assembled genomes of Belliella spp. (Cyclobacteriaceae) strains.</title>
        <authorList>
            <person name="Szabo A."/>
            <person name="Korponai K."/>
            <person name="Felfoldi T."/>
        </authorList>
    </citation>
    <scope>NUCLEOTIDE SEQUENCE</scope>
    <source>
        <strain evidence="3">DSM 111904</strain>
    </source>
</reference>
<protein>
    <submittedName>
        <fullName evidence="3">Class I mannose-6-phosphate isomerase</fullName>
    </submittedName>
</protein>
<accession>A0ABS9UY37</accession>
<evidence type="ECO:0000256" key="2">
    <source>
        <dbReference type="ARBA" id="ARBA00022833"/>
    </source>
</evidence>
<keyword evidence="3" id="KW-0413">Isomerase</keyword>
<dbReference type="EMBL" id="JAKZGP010000012">
    <property type="protein sequence ID" value="MCH7409086.1"/>
    <property type="molecule type" value="Genomic_DNA"/>
</dbReference>
<comment type="caution">
    <text evidence="3">The sequence shown here is derived from an EMBL/GenBank/DDBJ whole genome shotgun (WGS) entry which is preliminary data.</text>
</comment>
<sequence length="590" mass="67365">MEEVNVEKIRESTQFELPVKSPQINGTYNIYPTHEIEGRCIHIGYDSLAKELANHQCVKIDGYIGVFFQDLKYKLDLAFSQLGKNPVWVNVEEALKSEDAIDELIAPYLGGDDPVFGRRAELGLEDFYDLDKLESLSNMVGDEQMVYYGIGASLIHKKGTLIYTEISKNEIQFRSRAGSITNLGASNALDSKVMYKRFYFVDWVVLNVLKNKIKAEIDFLIDAQRTDEVTWISGDVWRKEAQKAVMAPVRVRPWFEPGAWGGQWIKDKIEGLNQDVDNYAWSFELIVPENGVIFESSGIMLEFSFDFLMFNAGEKILGVDFEKYRYDFPIRFDFLDTFDGGNLSVQCHPQTSYIQKHFGEKITQEETYYILDRKGDAQVFLGFQEGVKPNDFQQALETSFENGEEMDVTKYVQSFTSEKHGLYLIPPGTVHSSGKDNLVLEISSTPYIFTFKMYDWLRVDLDGKPRPINIQRGMDNLVFEYSGDEVEKSLISKPVTIKQTEDCLLEHLPTHKHHLYDVHRFILKSKVDVDTADKAHVLSLVEGDHMDVIVGDKAFTINYAETLIMPAAVGKYSIVNQSQAPIMVVKAFIK</sequence>
<dbReference type="InterPro" id="IPR011051">
    <property type="entry name" value="RmlC_Cupin_sf"/>
</dbReference>
<evidence type="ECO:0000313" key="3">
    <source>
        <dbReference type="EMBL" id="MCH7409086.1"/>
    </source>
</evidence>
<dbReference type="GO" id="GO:0016853">
    <property type="term" value="F:isomerase activity"/>
    <property type="evidence" value="ECO:0007669"/>
    <property type="project" value="UniProtKB-KW"/>
</dbReference>
<evidence type="ECO:0000256" key="1">
    <source>
        <dbReference type="ARBA" id="ARBA00022723"/>
    </source>
</evidence>
<organism evidence="3 4">
    <name type="scientific">Belliella filtrata</name>
    <dbReference type="NCBI Taxonomy" id="2923435"/>
    <lineage>
        <taxon>Bacteria</taxon>
        <taxon>Pseudomonadati</taxon>
        <taxon>Bacteroidota</taxon>
        <taxon>Cytophagia</taxon>
        <taxon>Cytophagales</taxon>
        <taxon>Cyclobacteriaceae</taxon>
        <taxon>Belliella</taxon>
    </lineage>
</organism>
<dbReference type="PANTHER" id="PTHR42742:SF3">
    <property type="entry name" value="FRUCTOKINASE"/>
    <property type="match status" value="1"/>
</dbReference>
<dbReference type="RefSeq" id="WP_241347445.1">
    <property type="nucleotide sequence ID" value="NZ_JAKZGP010000012.1"/>
</dbReference>
<dbReference type="InterPro" id="IPR051804">
    <property type="entry name" value="Carb_Metab_Reg_Kinase/Isom"/>
</dbReference>
<dbReference type="SUPFAM" id="SSF51182">
    <property type="entry name" value="RmlC-like cupins"/>
    <property type="match status" value="1"/>
</dbReference>